<dbReference type="PANTHER" id="PTHR47495">
    <property type="entry name" value="ALDEHYDE DEHYDROGENASE"/>
    <property type="match status" value="1"/>
</dbReference>
<dbReference type="PANTHER" id="PTHR47495:SF3">
    <property type="entry name" value="BLR6219 PROTEIN"/>
    <property type="match status" value="1"/>
</dbReference>
<dbReference type="AlphaFoldDB" id="A0A238JTE2"/>
<dbReference type="InterPro" id="IPR046867">
    <property type="entry name" value="AldOxase/xan_DH_MoCoBD2"/>
</dbReference>
<protein>
    <submittedName>
        <fullName evidence="2">Membrane-bound aldehyde dehydrogenase [pyrroloquinoline-quinone]</fullName>
        <ecNumber evidence="2">1.2.5.2</ecNumber>
    </submittedName>
</protein>
<dbReference type="PROSITE" id="PS51318">
    <property type="entry name" value="TAT"/>
    <property type="match status" value="1"/>
</dbReference>
<dbReference type="InterPro" id="IPR037165">
    <property type="entry name" value="AldOxase/xan_DH_Mopterin-bd_sf"/>
</dbReference>
<name>A0A238JTE2_9RHOB</name>
<keyword evidence="2" id="KW-0560">Oxidoreductase</keyword>
<dbReference type="InterPro" id="IPR000674">
    <property type="entry name" value="Ald_Oxase/Xan_DH_a/b"/>
</dbReference>
<dbReference type="RefSeq" id="WP_094019334.1">
    <property type="nucleotide sequence ID" value="NZ_FXYF01000001.1"/>
</dbReference>
<dbReference type="Gene3D" id="3.90.1170.50">
    <property type="entry name" value="Aldehyde oxidase/xanthine dehydrogenase, a/b hammerhead"/>
    <property type="match status" value="1"/>
</dbReference>
<dbReference type="SMART" id="SM01008">
    <property type="entry name" value="Ald_Xan_dh_C"/>
    <property type="match status" value="1"/>
</dbReference>
<dbReference type="PIRSF" id="PIRSF036389">
    <property type="entry name" value="IOR_B"/>
    <property type="match status" value="1"/>
</dbReference>
<dbReference type="EC" id="1.2.5.2" evidence="2"/>
<organism evidence="2 3">
    <name type="scientific">Maliponia aquimaris</name>
    <dbReference type="NCBI Taxonomy" id="1673631"/>
    <lineage>
        <taxon>Bacteria</taxon>
        <taxon>Pseudomonadati</taxon>
        <taxon>Pseudomonadota</taxon>
        <taxon>Alphaproteobacteria</taxon>
        <taxon>Rhodobacterales</taxon>
        <taxon>Paracoccaceae</taxon>
        <taxon>Maliponia</taxon>
    </lineage>
</organism>
<dbReference type="EMBL" id="FXYF01000001">
    <property type="protein sequence ID" value="SMX33454.1"/>
    <property type="molecule type" value="Genomic_DNA"/>
</dbReference>
<keyword evidence="3" id="KW-1185">Reference proteome</keyword>
<evidence type="ECO:0000313" key="2">
    <source>
        <dbReference type="EMBL" id="SMX33454.1"/>
    </source>
</evidence>
<dbReference type="Pfam" id="PF02738">
    <property type="entry name" value="MoCoBD_1"/>
    <property type="match status" value="1"/>
</dbReference>
<proteinExistence type="predicted"/>
<dbReference type="InterPro" id="IPR006311">
    <property type="entry name" value="TAT_signal"/>
</dbReference>
<evidence type="ECO:0000313" key="3">
    <source>
        <dbReference type="Proteomes" id="UP000207598"/>
    </source>
</evidence>
<dbReference type="InterPro" id="IPR012368">
    <property type="entry name" value="OxRdtase_Mopterin-bd_su_IorB"/>
</dbReference>
<dbReference type="Proteomes" id="UP000207598">
    <property type="component" value="Unassembled WGS sequence"/>
</dbReference>
<dbReference type="GO" id="GO:0047113">
    <property type="term" value="F:aldehyde dehydrogenase (quinone) activity"/>
    <property type="evidence" value="ECO:0007669"/>
    <property type="project" value="UniProtKB-EC"/>
</dbReference>
<gene>
    <name evidence="2" type="ORF">MAA8898_00468</name>
</gene>
<evidence type="ECO:0000259" key="1">
    <source>
        <dbReference type="SMART" id="SM01008"/>
    </source>
</evidence>
<dbReference type="SUPFAM" id="SSF56003">
    <property type="entry name" value="Molybdenum cofactor-binding domain"/>
    <property type="match status" value="2"/>
</dbReference>
<dbReference type="Pfam" id="PF20256">
    <property type="entry name" value="MoCoBD_2"/>
    <property type="match status" value="2"/>
</dbReference>
<dbReference type="Gene3D" id="3.30.365.10">
    <property type="entry name" value="Aldehyde oxidase/xanthine dehydrogenase, molybdopterin binding domain"/>
    <property type="match status" value="4"/>
</dbReference>
<dbReference type="InterPro" id="IPR008274">
    <property type="entry name" value="AldOxase/xan_DH_MoCoBD1"/>
</dbReference>
<reference evidence="2 3" key="1">
    <citation type="submission" date="2017-05" db="EMBL/GenBank/DDBJ databases">
        <authorList>
            <person name="Song R."/>
            <person name="Chenine A.L."/>
            <person name="Ruprecht R.M."/>
        </authorList>
    </citation>
    <scope>NUCLEOTIDE SEQUENCE [LARGE SCALE GENOMIC DNA]</scope>
    <source>
        <strain evidence="2 3">CECT 8898</strain>
    </source>
</reference>
<accession>A0A238JTE2</accession>
<dbReference type="OrthoDB" id="9767994at2"/>
<sequence>MLKYIDSAVPVMLETVRITKVSRRGFLGTTGAFAIAAYAAPARAFDTYATGAGDMPHGLVDNPLVFVSIDADGTVTLVAHRSEMGTGSRTSLPMVIADEMEADWSRVKIIQAPGDEPKYGNQDTDGSRSLRHHIQAARKIGGSVRTMLARAAATEWGVEPSAVTVEMHEVKGPSGQVLGFGELAEAAMALPVPSHEEIAYKSEDQFRYIGKGEVQITDLRDITTGQAVYGADVVLDGMKFAVIARPPVVGGRATSYDATEALAVPGVVSVHEIPYGGLAMKFAPLGGIAVVATNTWAAIRGRERLKIEWEAGPHGDYTSERYMAEMVATSAQPGSVSRDQGNVDDAFANAAKTFAQTYTQAHMAHIPMEPPAAIANYTGAGLEIWAPVQSPYTTRTDTAEALGLDPAKVTVNVTLLGGGFGRKSKADYVTEAALLSREVGAPVRVQWTREDDVRHSFYHTTSAERIEVAMDESGKVTGWLHRSVAPSILSTFAPDEGNVLPLEQCMGMTDVPFDIPNIRCESGKALAHTRIGWFRAVSNIPHAWAIGSFVGELANELGKNQKEMWLELIGAPRSLDPVASAFPDSFWNYGEPLDEFPIETGRLANVLTLAADGIGYGKELPEGEGIGLAVHRSFVSYVACAAHVKVSNGRITVPEMHMAIDCGFAANPERIESQMQGAAVMGMTVALHSGVTFENGAVVQSNFYDYDTVRSDNFPVVVTHIVPHPFEVHATGVGEPGVPPVAPAIANGLFAATGDRRRALPLGTEA</sequence>
<dbReference type="InterPro" id="IPR052516">
    <property type="entry name" value="N-heterocyclic_Hydroxylase"/>
</dbReference>
<feature type="domain" description="Aldehyde oxidase/xanthine dehydrogenase a/b hammerhead" evidence="1">
    <location>
        <begin position="224"/>
        <end position="313"/>
    </location>
</feature>